<feature type="domain" description="HAMP" evidence="16">
    <location>
        <begin position="185"/>
        <end position="237"/>
    </location>
</feature>
<evidence type="ECO:0000256" key="13">
    <source>
        <dbReference type="ARBA" id="ARBA00023136"/>
    </source>
</evidence>
<keyword evidence="8" id="KW-0547">Nucleotide-binding</keyword>
<dbReference type="CDD" id="cd00075">
    <property type="entry name" value="HATPase"/>
    <property type="match status" value="1"/>
</dbReference>
<dbReference type="InterPro" id="IPR004358">
    <property type="entry name" value="Sig_transdc_His_kin-like_C"/>
</dbReference>
<dbReference type="CDD" id="cd00082">
    <property type="entry name" value="HisKA"/>
    <property type="match status" value="1"/>
</dbReference>
<evidence type="ECO:0000256" key="11">
    <source>
        <dbReference type="ARBA" id="ARBA00022989"/>
    </source>
</evidence>
<evidence type="ECO:0000313" key="17">
    <source>
        <dbReference type="EMBL" id="VYT57412.1"/>
    </source>
</evidence>
<evidence type="ECO:0000259" key="16">
    <source>
        <dbReference type="PROSITE" id="PS50885"/>
    </source>
</evidence>
<evidence type="ECO:0000256" key="14">
    <source>
        <dbReference type="SAM" id="Phobius"/>
    </source>
</evidence>
<dbReference type="Pfam" id="PF02518">
    <property type="entry name" value="HATPase_c"/>
    <property type="match status" value="1"/>
</dbReference>
<comment type="subcellular location">
    <subcellularLocation>
        <location evidence="2">Cell membrane</location>
        <topology evidence="2">Multi-pass membrane protein</topology>
    </subcellularLocation>
</comment>
<proteinExistence type="predicted"/>
<dbReference type="Gene3D" id="1.10.287.130">
    <property type="match status" value="1"/>
</dbReference>
<evidence type="ECO:0000256" key="9">
    <source>
        <dbReference type="ARBA" id="ARBA00022777"/>
    </source>
</evidence>
<dbReference type="Pfam" id="PF00672">
    <property type="entry name" value="HAMP"/>
    <property type="match status" value="1"/>
</dbReference>
<dbReference type="PROSITE" id="PS50885">
    <property type="entry name" value="HAMP"/>
    <property type="match status" value="1"/>
</dbReference>
<comment type="catalytic activity">
    <reaction evidence="1">
        <text>ATP + protein L-histidine = ADP + protein N-phospho-L-histidine.</text>
        <dbReference type="EC" id="2.7.13.3"/>
    </reaction>
</comment>
<evidence type="ECO:0000256" key="4">
    <source>
        <dbReference type="ARBA" id="ARBA00022475"/>
    </source>
</evidence>
<dbReference type="SMART" id="SM00387">
    <property type="entry name" value="HATPase_c"/>
    <property type="match status" value="1"/>
</dbReference>
<keyword evidence="10" id="KW-0067">ATP-binding</keyword>
<dbReference type="SUPFAM" id="SSF158472">
    <property type="entry name" value="HAMP domain-like"/>
    <property type="match status" value="1"/>
</dbReference>
<keyword evidence="5" id="KW-0597">Phosphoprotein</keyword>
<accession>A0A6N2XTB0</accession>
<keyword evidence="13 14" id="KW-0472">Membrane</keyword>
<evidence type="ECO:0000256" key="8">
    <source>
        <dbReference type="ARBA" id="ARBA00022741"/>
    </source>
</evidence>
<dbReference type="FunFam" id="1.10.287.130:FF:000001">
    <property type="entry name" value="Two-component sensor histidine kinase"/>
    <property type="match status" value="1"/>
</dbReference>
<feature type="transmembrane region" description="Helical" evidence="14">
    <location>
        <begin position="165"/>
        <end position="184"/>
    </location>
</feature>
<dbReference type="InterPro" id="IPR005467">
    <property type="entry name" value="His_kinase_dom"/>
</dbReference>
<dbReference type="SMART" id="SM00388">
    <property type="entry name" value="HisKA"/>
    <property type="match status" value="1"/>
</dbReference>
<dbReference type="PROSITE" id="PS50109">
    <property type="entry name" value="HIS_KIN"/>
    <property type="match status" value="1"/>
</dbReference>
<keyword evidence="4" id="KW-1003">Cell membrane</keyword>
<feature type="domain" description="Histidine kinase" evidence="15">
    <location>
        <begin position="252"/>
        <end position="464"/>
    </location>
</feature>
<evidence type="ECO:0000256" key="7">
    <source>
        <dbReference type="ARBA" id="ARBA00022692"/>
    </source>
</evidence>
<dbReference type="InterPro" id="IPR003594">
    <property type="entry name" value="HATPase_dom"/>
</dbReference>
<dbReference type="RefSeq" id="WP_002573831.1">
    <property type="nucleotide sequence ID" value="NZ_BAABZS010000001.1"/>
</dbReference>
<dbReference type="Gene3D" id="6.10.340.10">
    <property type="match status" value="1"/>
</dbReference>
<dbReference type="InterPro" id="IPR050398">
    <property type="entry name" value="HssS/ArlS-like"/>
</dbReference>
<evidence type="ECO:0000256" key="5">
    <source>
        <dbReference type="ARBA" id="ARBA00022553"/>
    </source>
</evidence>
<dbReference type="EMBL" id="CACRTF010000032">
    <property type="protein sequence ID" value="VYT57412.1"/>
    <property type="molecule type" value="Genomic_DNA"/>
</dbReference>
<keyword evidence="6 17" id="KW-0808">Transferase</keyword>
<evidence type="ECO:0000256" key="1">
    <source>
        <dbReference type="ARBA" id="ARBA00000085"/>
    </source>
</evidence>
<dbReference type="CDD" id="cd06225">
    <property type="entry name" value="HAMP"/>
    <property type="match status" value="1"/>
</dbReference>
<evidence type="ECO:0000259" key="15">
    <source>
        <dbReference type="PROSITE" id="PS50109"/>
    </source>
</evidence>
<dbReference type="SUPFAM" id="SSF47384">
    <property type="entry name" value="Homodimeric domain of signal transducing histidine kinase"/>
    <property type="match status" value="1"/>
</dbReference>
<dbReference type="Gene3D" id="3.30.565.10">
    <property type="entry name" value="Histidine kinase-like ATPase, C-terminal domain"/>
    <property type="match status" value="1"/>
</dbReference>
<keyword evidence="9 17" id="KW-0418">Kinase</keyword>
<dbReference type="PANTHER" id="PTHR45528:SF1">
    <property type="entry name" value="SENSOR HISTIDINE KINASE CPXA"/>
    <property type="match status" value="1"/>
</dbReference>
<evidence type="ECO:0000256" key="12">
    <source>
        <dbReference type="ARBA" id="ARBA00023012"/>
    </source>
</evidence>
<dbReference type="PANTHER" id="PTHR45528">
    <property type="entry name" value="SENSOR HISTIDINE KINASE CPXA"/>
    <property type="match status" value="1"/>
</dbReference>
<dbReference type="PRINTS" id="PR00344">
    <property type="entry name" value="BCTRLSENSOR"/>
</dbReference>
<keyword evidence="7 14" id="KW-0812">Transmembrane</keyword>
<feature type="transmembrane region" description="Helical" evidence="14">
    <location>
        <begin position="6"/>
        <end position="29"/>
    </location>
</feature>
<dbReference type="GO" id="GO:0005524">
    <property type="term" value="F:ATP binding"/>
    <property type="evidence" value="ECO:0007669"/>
    <property type="project" value="UniProtKB-KW"/>
</dbReference>
<evidence type="ECO:0000256" key="3">
    <source>
        <dbReference type="ARBA" id="ARBA00012438"/>
    </source>
</evidence>
<organism evidence="17">
    <name type="scientific">Enterocloster bolteae</name>
    <dbReference type="NCBI Taxonomy" id="208479"/>
    <lineage>
        <taxon>Bacteria</taxon>
        <taxon>Bacillati</taxon>
        <taxon>Bacillota</taxon>
        <taxon>Clostridia</taxon>
        <taxon>Lachnospirales</taxon>
        <taxon>Lachnospiraceae</taxon>
        <taxon>Enterocloster</taxon>
    </lineage>
</organism>
<dbReference type="EC" id="2.7.13.3" evidence="3"/>
<dbReference type="GO" id="GO:0005886">
    <property type="term" value="C:plasma membrane"/>
    <property type="evidence" value="ECO:0007669"/>
    <property type="project" value="UniProtKB-SubCell"/>
</dbReference>
<reference evidence="17" key="1">
    <citation type="submission" date="2019-11" db="EMBL/GenBank/DDBJ databases">
        <authorList>
            <person name="Feng L."/>
        </authorList>
    </citation>
    <scope>NUCLEOTIDE SEQUENCE</scope>
    <source>
        <strain evidence="17">CbolteaeLFYP116</strain>
    </source>
</reference>
<dbReference type="Pfam" id="PF00512">
    <property type="entry name" value="HisKA"/>
    <property type="match status" value="1"/>
</dbReference>
<dbReference type="InterPro" id="IPR036097">
    <property type="entry name" value="HisK_dim/P_sf"/>
</dbReference>
<keyword evidence="12" id="KW-0902">Two-component regulatory system</keyword>
<protein>
    <recommendedName>
        <fullName evidence="3">histidine kinase</fullName>
        <ecNumber evidence="3">2.7.13.3</ecNumber>
    </recommendedName>
</protein>
<evidence type="ECO:0000256" key="10">
    <source>
        <dbReference type="ARBA" id="ARBA00022840"/>
    </source>
</evidence>
<evidence type="ECO:0000256" key="6">
    <source>
        <dbReference type="ARBA" id="ARBA00022679"/>
    </source>
</evidence>
<gene>
    <name evidence="17" type="primary">senX3</name>
    <name evidence="17" type="ORF">CBLFYP116_00474</name>
</gene>
<name>A0A6N2XTB0_9FIRM</name>
<dbReference type="InterPro" id="IPR003660">
    <property type="entry name" value="HAMP_dom"/>
</dbReference>
<dbReference type="GeneID" id="23111263"/>
<dbReference type="AlphaFoldDB" id="A0A6N2XTB0"/>
<dbReference type="SUPFAM" id="SSF55874">
    <property type="entry name" value="ATPase domain of HSP90 chaperone/DNA topoisomerase II/histidine kinase"/>
    <property type="match status" value="1"/>
</dbReference>
<keyword evidence="11 14" id="KW-1133">Transmembrane helix</keyword>
<sequence>MKKRTFYATFLLFLTAIYTSILSLSVITLKGTMQQARQQCLNEQYFIASALYRDMAALEDRGLASQEELDSLMQPYLYLAGNRRSALFVYRDNTLLYTTGDSGNMETAPPGNQGEDRTVAIGQKGQKTLCSTWGALPRPYDSFQILYQIDITEHLDAWEERNNTMLFVGAALSFVMALSLLILLERLFLPLSQITGLSQKIADGDYRDRLPVHDGDEIGQMARSFNHMAEEIESKVTELAAAAENKQRFVDNFAHELRTPLTAIYGYAQYMQKAALSQEDAQFALDTILSESRRMQLMANQLMELSGLRNGEIQMVAQNLPGILDAVQRTVAHKLSENQIQLITFSQVETVMGDAVLLQSLLVNLIDNAAKASRPGTTITLKTFYEDGKIVIVVSDQGKGMDLKELERITEPYYRVDKSRNRKEGGAGLGLAICSQIARCHNASLTFQSEPGHGTTAMVIFTTP</sequence>
<dbReference type="InterPro" id="IPR003661">
    <property type="entry name" value="HisK_dim/P_dom"/>
</dbReference>
<evidence type="ECO:0000256" key="2">
    <source>
        <dbReference type="ARBA" id="ARBA00004651"/>
    </source>
</evidence>
<dbReference type="InterPro" id="IPR036890">
    <property type="entry name" value="HATPase_C_sf"/>
</dbReference>
<dbReference type="SMART" id="SM00304">
    <property type="entry name" value="HAMP"/>
    <property type="match status" value="1"/>
</dbReference>
<dbReference type="GO" id="GO:0000155">
    <property type="term" value="F:phosphorelay sensor kinase activity"/>
    <property type="evidence" value="ECO:0007669"/>
    <property type="project" value="InterPro"/>
</dbReference>